<protein>
    <recommendedName>
        <fullName evidence="2">Shieldin complex subunit 2 first OB fold domain-containing protein</fullName>
    </recommendedName>
</protein>
<evidence type="ECO:0000313" key="3">
    <source>
        <dbReference type="EMBL" id="KZT23880.1"/>
    </source>
</evidence>
<feature type="compositionally biased region" description="Acidic residues" evidence="1">
    <location>
        <begin position="69"/>
        <end position="81"/>
    </location>
</feature>
<dbReference type="OrthoDB" id="2570580at2759"/>
<dbReference type="EMBL" id="KV425581">
    <property type="protein sequence ID" value="KZT23880.1"/>
    <property type="molecule type" value="Genomic_DNA"/>
</dbReference>
<accession>A0A165RIX5</accession>
<organism evidence="3 4">
    <name type="scientific">Neolentinus lepideus HHB14362 ss-1</name>
    <dbReference type="NCBI Taxonomy" id="1314782"/>
    <lineage>
        <taxon>Eukaryota</taxon>
        <taxon>Fungi</taxon>
        <taxon>Dikarya</taxon>
        <taxon>Basidiomycota</taxon>
        <taxon>Agaricomycotina</taxon>
        <taxon>Agaricomycetes</taxon>
        <taxon>Gloeophyllales</taxon>
        <taxon>Gloeophyllaceae</taxon>
        <taxon>Neolentinus</taxon>
    </lineage>
</organism>
<dbReference type="Proteomes" id="UP000076761">
    <property type="component" value="Unassembled WGS sequence"/>
</dbReference>
<dbReference type="AlphaFoldDB" id="A0A165RIX5"/>
<dbReference type="STRING" id="1314782.A0A165RIX5"/>
<feature type="domain" description="Shieldin complex subunit 2 first OB fold" evidence="2">
    <location>
        <begin position="148"/>
        <end position="222"/>
    </location>
</feature>
<dbReference type="Gene3D" id="2.40.50.140">
    <property type="entry name" value="Nucleic acid-binding proteins"/>
    <property type="match status" value="1"/>
</dbReference>
<proteinExistence type="predicted"/>
<evidence type="ECO:0000256" key="1">
    <source>
        <dbReference type="SAM" id="MobiDB-lite"/>
    </source>
</evidence>
<dbReference type="SUPFAM" id="SSF50249">
    <property type="entry name" value="Nucleic acid-binding proteins"/>
    <property type="match status" value="1"/>
</dbReference>
<dbReference type="Pfam" id="PF21669">
    <property type="entry name" value="SHLD2_OB1"/>
    <property type="match status" value="1"/>
</dbReference>
<reference evidence="3 4" key="1">
    <citation type="journal article" date="2016" name="Mol. Biol. Evol.">
        <title>Comparative Genomics of Early-Diverging Mushroom-Forming Fungi Provides Insights into the Origins of Lignocellulose Decay Capabilities.</title>
        <authorList>
            <person name="Nagy L.G."/>
            <person name="Riley R."/>
            <person name="Tritt A."/>
            <person name="Adam C."/>
            <person name="Daum C."/>
            <person name="Floudas D."/>
            <person name="Sun H."/>
            <person name="Yadav J.S."/>
            <person name="Pangilinan J."/>
            <person name="Larsson K.H."/>
            <person name="Matsuura K."/>
            <person name="Barry K."/>
            <person name="Labutti K."/>
            <person name="Kuo R."/>
            <person name="Ohm R.A."/>
            <person name="Bhattacharya S.S."/>
            <person name="Shirouzu T."/>
            <person name="Yoshinaga Y."/>
            <person name="Martin F.M."/>
            <person name="Grigoriev I.V."/>
            <person name="Hibbett D.S."/>
        </authorList>
    </citation>
    <scope>NUCLEOTIDE SEQUENCE [LARGE SCALE GENOMIC DNA]</scope>
    <source>
        <strain evidence="3 4">HHB14362 ss-1</strain>
    </source>
</reference>
<feature type="region of interest" description="Disordered" evidence="1">
    <location>
        <begin position="69"/>
        <end position="88"/>
    </location>
</feature>
<gene>
    <name evidence="3" type="ORF">NEOLEDRAFT_1095249</name>
</gene>
<evidence type="ECO:0000313" key="4">
    <source>
        <dbReference type="Proteomes" id="UP000076761"/>
    </source>
</evidence>
<sequence length="297" mass="32872">MPRYRVFVGAPSVQDIINIANSEGENTYEWQTVSSSSTASRTGSDLLLPPATLEAASRRVESFYGNIIFDDDDEEPDEEEQSQTTAISWPTTQVERTIDETTSLDRISMYTTRTHSFLETQENSYSDTSSIVRFPNFHFLLSSLSLLSNAKGKISVVVAVLEADGPDMITIKKGAETGKEVAILKMIVGDEHGTVAKLTSWREVAEAWGGVPVKRGDVVLLESKPDEDVNAGGEPMSLTASPNLKSRMEVCYRTMPYAHEDRKLRPDLRLGRSDPAVRKVAAVVHWFEAIAGLREEK</sequence>
<keyword evidence="4" id="KW-1185">Reference proteome</keyword>
<evidence type="ECO:0000259" key="2">
    <source>
        <dbReference type="Pfam" id="PF21669"/>
    </source>
</evidence>
<name>A0A165RIX5_9AGAM</name>
<dbReference type="InParanoid" id="A0A165RIX5"/>
<dbReference type="InterPro" id="IPR049507">
    <property type="entry name" value="SHLD2_OB1"/>
</dbReference>
<dbReference type="InterPro" id="IPR012340">
    <property type="entry name" value="NA-bd_OB-fold"/>
</dbReference>